<dbReference type="Gene3D" id="1.25.40.390">
    <property type="match status" value="1"/>
</dbReference>
<reference evidence="2 3" key="1">
    <citation type="submission" date="2018-03" db="EMBL/GenBank/DDBJ databases">
        <title>Genomic Encyclopedia of Archaeal and Bacterial Type Strains, Phase II (KMG-II): from individual species to whole genera.</title>
        <authorList>
            <person name="Goeker M."/>
        </authorList>
    </citation>
    <scope>NUCLEOTIDE SEQUENCE [LARGE SCALE GENOMIC DNA]</scope>
    <source>
        <strain evidence="2 3">DSM 28229</strain>
    </source>
</reference>
<dbReference type="InterPro" id="IPR011990">
    <property type="entry name" value="TPR-like_helical_dom_sf"/>
</dbReference>
<accession>A0A316A2C4</accession>
<dbReference type="RefSeq" id="WP_109615380.1">
    <property type="nucleotide sequence ID" value="NZ_QGDO01000001.1"/>
</dbReference>
<evidence type="ECO:0000313" key="2">
    <source>
        <dbReference type="EMBL" id="PWJ43847.1"/>
    </source>
</evidence>
<organism evidence="2 3">
    <name type="scientific">Sediminitomix flava</name>
    <dbReference type="NCBI Taxonomy" id="379075"/>
    <lineage>
        <taxon>Bacteria</taxon>
        <taxon>Pseudomonadati</taxon>
        <taxon>Bacteroidota</taxon>
        <taxon>Cytophagia</taxon>
        <taxon>Cytophagales</taxon>
        <taxon>Flammeovirgaceae</taxon>
        <taxon>Sediminitomix</taxon>
    </lineage>
</organism>
<evidence type="ECO:0000313" key="3">
    <source>
        <dbReference type="Proteomes" id="UP000245535"/>
    </source>
</evidence>
<feature type="signal peptide" evidence="1">
    <location>
        <begin position="1"/>
        <end position="21"/>
    </location>
</feature>
<dbReference type="Pfam" id="PF12771">
    <property type="entry name" value="SusD-like_2"/>
    <property type="match status" value="1"/>
</dbReference>
<proteinExistence type="predicted"/>
<gene>
    <name evidence="2" type="ORF">BC781_101193</name>
</gene>
<comment type="caution">
    <text evidence="2">The sequence shown here is derived from an EMBL/GenBank/DDBJ whole genome shotgun (WGS) entry which is preliminary data.</text>
</comment>
<evidence type="ECO:0000256" key="1">
    <source>
        <dbReference type="SAM" id="SignalP"/>
    </source>
</evidence>
<dbReference type="Proteomes" id="UP000245535">
    <property type="component" value="Unassembled WGS sequence"/>
</dbReference>
<protein>
    <submittedName>
        <fullName evidence="2">SusD-like starch-binding protein associating with outer membrane</fullName>
    </submittedName>
</protein>
<keyword evidence="3" id="KW-1185">Reference proteome</keyword>
<sequence>MRRFLSTIISVTCLLSMLVSCDEFYEVNDDPNKPSQSASKNLLAPVLGYWAKQSFEHGEFVAYITQQVATYGGGDTRRDRWDYLNVNRIGHWRVHYHDVGVNASNLIATSVEEENENYEGIGRVVLALSTLITSDVFGDMPLSEAFVGNTFPKYDDHQEIYTWVGEELDRAIAALEVAKTQEDQNTPLYNDFIYGGDLDKWIALAHAVKARMLLHYVPNVSAPYDEILSEVEMALSNFETAAYEYTNGAETSLEIMQCQWGPNKAKYEWDYWQNALDASGPTYFFLHNLMGYDPLTADYVDPRLPYLMTSRDVLDLGDGTTKPAYYGMRSGEGIDGTKDNDLYPYMYGNYQTRDDASQFILMEEELHFIKSEVLFMKGQFNESLAALQEGVSVHMNRAGVPSDEAEAFLRSEKMPQNGTALRLSHIMQQKVVALYLQGEVWADMRRHGFDTNIYEGLERPVDLAYYWEDNTGEHVWLQRFPYDPETEEIYNRGELLKRDAFQNPAWMYQPVFWAKKIEL</sequence>
<dbReference type="OrthoDB" id="622163at2"/>
<dbReference type="SUPFAM" id="SSF48452">
    <property type="entry name" value="TPR-like"/>
    <property type="match status" value="1"/>
</dbReference>
<name>A0A316A2C4_SEDFL</name>
<dbReference type="AlphaFoldDB" id="A0A316A2C4"/>
<feature type="chain" id="PRO_5016399740" evidence="1">
    <location>
        <begin position="22"/>
        <end position="519"/>
    </location>
</feature>
<keyword evidence="1" id="KW-0732">Signal</keyword>
<dbReference type="InterPro" id="IPR041662">
    <property type="entry name" value="SusD-like_2"/>
</dbReference>
<dbReference type="PROSITE" id="PS51257">
    <property type="entry name" value="PROKAR_LIPOPROTEIN"/>
    <property type="match status" value="1"/>
</dbReference>
<dbReference type="EMBL" id="QGDO01000001">
    <property type="protein sequence ID" value="PWJ43847.1"/>
    <property type="molecule type" value="Genomic_DNA"/>
</dbReference>